<dbReference type="AlphaFoldDB" id="A0A174RJ58"/>
<gene>
    <name evidence="1" type="ORF">ERS852523_02954</name>
</gene>
<proteinExistence type="predicted"/>
<name>A0A174RJ58_9FIRM</name>
<protein>
    <submittedName>
        <fullName evidence="1">Uncharacterized protein</fullName>
    </submittedName>
</protein>
<evidence type="ECO:0000313" key="1">
    <source>
        <dbReference type="EMBL" id="CUP82990.1"/>
    </source>
</evidence>
<evidence type="ECO:0000313" key="2">
    <source>
        <dbReference type="Proteomes" id="UP000095712"/>
    </source>
</evidence>
<sequence>MMERYKENLFVLNRLHEIFGINKKLGRGVKEWKRKRF</sequence>
<dbReference type="Proteomes" id="UP000095712">
    <property type="component" value="Unassembled WGS sequence"/>
</dbReference>
<accession>A0A174RJ58</accession>
<dbReference type="EMBL" id="CZAW01000036">
    <property type="protein sequence ID" value="CUP82990.1"/>
    <property type="molecule type" value="Genomic_DNA"/>
</dbReference>
<reference evidence="1 2" key="1">
    <citation type="submission" date="2015-09" db="EMBL/GenBank/DDBJ databases">
        <authorList>
            <consortium name="Pathogen Informatics"/>
        </authorList>
    </citation>
    <scope>NUCLEOTIDE SEQUENCE [LARGE SCALE GENOMIC DNA]</scope>
    <source>
        <strain evidence="1 2">2789STDY5834911</strain>
    </source>
</reference>
<organism evidence="1 2">
    <name type="scientific">Blautia wexlerae</name>
    <dbReference type="NCBI Taxonomy" id="418240"/>
    <lineage>
        <taxon>Bacteria</taxon>
        <taxon>Bacillati</taxon>
        <taxon>Bacillota</taxon>
        <taxon>Clostridia</taxon>
        <taxon>Lachnospirales</taxon>
        <taxon>Lachnospiraceae</taxon>
        <taxon>Blautia</taxon>
    </lineage>
</organism>